<name>A0A6P8C3V7_PUNGR</name>
<evidence type="ECO:0000313" key="8">
    <source>
        <dbReference type="RefSeq" id="XP_031377194.1"/>
    </source>
</evidence>
<dbReference type="CDD" id="cd11073">
    <property type="entry name" value="CYP76-like"/>
    <property type="match status" value="1"/>
</dbReference>
<keyword evidence="6" id="KW-0503">Monooxygenase</keyword>
<dbReference type="InterPro" id="IPR001128">
    <property type="entry name" value="Cyt_P450"/>
</dbReference>
<sequence>MDLLLLILGLFLSWGLLRALLYLANRGKPSMVGVLPPGPRPFPVIGNLLELGDQPHQSLTKLAKTYGPIMRLKLGSMTTMVITSPPLAREIIQTHDILFSNRLIPDTITAHRRDEFGLSWMPMSPLWKDQRRICNMHLFGNKILDSNQDLRRRQVQGLLAHVRKCSESGALVNLGEVIFTASLNLLANAMLSIDLADPTSETAKKFKAVVWQIMVAEGTPNMADYFPMLKKIDPQGAKRSNTDCITHMFDVFDRVIDKRLQDRKVPGAVRKNDLLDVLLDLSEDDSKDTSIFHIKHLFLDLLVAGTEATASTMEWAMAELLHCPEKLVKVQAELELVIGRDNPIKESDVARLPYLQAMVKETYRMHPPLPLVPRMAGANVQVSGYTIPEGAQILVNVWAIGKDPTLWKNPDKFIPERFLGLDIDVKGQNFELLPFGGGRRICPALPLASRMIHLMLGSLLNSFDWKLEDGISPDTMDMGENYGLTLRRAQSLLAVPLPIKKQ</sequence>
<reference evidence="7" key="1">
    <citation type="journal article" date="2020" name="Plant Biotechnol. J.">
        <title>The pomegranate (Punica granatum L.) draft genome dissects genetic divergence between soft- and hard-seeded cultivars.</title>
        <authorList>
            <person name="Luo X."/>
            <person name="Li H."/>
            <person name="Wu Z."/>
            <person name="Yao W."/>
            <person name="Zhao P."/>
            <person name="Cao D."/>
            <person name="Yu H."/>
            <person name="Li K."/>
            <person name="Poudel K."/>
            <person name="Zhao D."/>
            <person name="Zhang F."/>
            <person name="Xia X."/>
            <person name="Chen L."/>
            <person name="Wang Q."/>
            <person name="Jing D."/>
            <person name="Cao S."/>
        </authorList>
    </citation>
    <scope>NUCLEOTIDE SEQUENCE [LARGE SCALE GENOMIC DNA]</scope>
    <source>
        <strain evidence="7">cv. Tunisia</strain>
    </source>
</reference>
<dbReference type="AlphaFoldDB" id="A0A6P8C3V7"/>
<dbReference type="GO" id="GO:0016705">
    <property type="term" value="F:oxidoreductase activity, acting on paired donors, with incorporation or reduction of molecular oxygen"/>
    <property type="evidence" value="ECO:0007669"/>
    <property type="project" value="InterPro"/>
</dbReference>
<keyword evidence="2 5" id="KW-0479">Metal-binding</keyword>
<evidence type="ECO:0000256" key="2">
    <source>
        <dbReference type="ARBA" id="ARBA00022723"/>
    </source>
</evidence>
<dbReference type="OrthoDB" id="2789670at2759"/>
<keyword evidence="7" id="KW-1185">Reference proteome</keyword>
<proteinExistence type="inferred from homology"/>
<dbReference type="Gene3D" id="1.10.630.10">
    <property type="entry name" value="Cytochrome P450"/>
    <property type="match status" value="1"/>
</dbReference>
<protein>
    <submittedName>
        <fullName evidence="8">Geraniol 8-hydroxylase-like</fullName>
    </submittedName>
</protein>
<accession>A0A6P8C3V7</accession>
<reference evidence="8" key="2">
    <citation type="submission" date="2025-08" db="UniProtKB">
        <authorList>
            <consortium name="RefSeq"/>
        </authorList>
    </citation>
    <scope>IDENTIFICATION</scope>
    <source>
        <tissue evidence="8">Leaf</tissue>
    </source>
</reference>
<dbReference type="GO" id="GO:0005506">
    <property type="term" value="F:iron ion binding"/>
    <property type="evidence" value="ECO:0007669"/>
    <property type="project" value="InterPro"/>
</dbReference>
<evidence type="ECO:0000256" key="1">
    <source>
        <dbReference type="ARBA" id="ARBA00010617"/>
    </source>
</evidence>
<keyword evidence="4 5" id="KW-0408">Iron</keyword>
<dbReference type="SUPFAM" id="SSF48264">
    <property type="entry name" value="Cytochrome P450"/>
    <property type="match status" value="1"/>
</dbReference>
<keyword evidence="3 6" id="KW-0560">Oxidoreductase</keyword>
<comment type="similarity">
    <text evidence="1 6">Belongs to the cytochrome P450 family.</text>
</comment>
<dbReference type="FunFam" id="1.10.630.10:FF:000007">
    <property type="entry name" value="Cytochrome P450 76C4"/>
    <property type="match status" value="1"/>
</dbReference>
<comment type="cofactor">
    <cofactor evidence="5">
        <name>heme</name>
        <dbReference type="ChEBI" id="CHEBI:30413"/>
    </cofactor>
</comment>
<dbReference type="PRINTS" id="PR00463">
    <property type="entry name" value="EP450I"/>
</dbReference>
<dbReference type="PRINTS" id="PR00385">
    <property type="entry name" value="P450"/>
</dbReference>
<dbReference type="RefSeq" id="XP_031377194.1">
    <property type="nucleotide sequence ID" value="XM_031521334.1"/>
</dbReference>
<dbReference type="PANTHER" id="PTHR47950:SF48">
    <property type="entry name" value="CYTOCHROME P450 FAMILY PROTEIN, EXPRESSED"/>
    <property type="match status" value="1"/>
</dbReference>
<dbReference type="PANTHER" id="PTHR47950">
    <property type="entry name" value="CYTOCHROME P450, FAMILY 76, SUBFAMILY C, POLYPEPTIDE 5-RELATED"/>
    <property type="match status" value="1"/>
</dbReference>
<gene>
    <name evidence="8" type="primary">LOC116192714</name>
</gene>
<evidence type="ECO:0000256" key="6">
    <source>
        <dbReference type="RuleBase" id="RU000461"/>
    </source>
</evidence>
<dbReference type="InterPro" id="IPR036396">
    <property type="entry name" value="Cyt_P450_sf"/>
</dbReference>
<dbReference type="GeneID" id="116192714"/>
<dbReference type="InterPro" id="IPR017972">
    <property type="entry name" value="Cyt_P450_CS"/>
</dbReference>
<evidence type="ECO:0000256" key="3">
    <source>
        <dbReference type="ARBA" id="ARBA00023002"/>
    </source>
</evidence>
<dbReference type="Proteomes" id="UP000515151">
    <property type="component" value="Chromosome 1"/>
</dbReference>
<feature type="binding site" description="axial binding residue" evidence="5">
    <location>
        <position position="442"/>
    </location>
    <ligand>
        <name>heme</name>
        <dbReference type="ChEBI" id="CHEBI:30413"/>
    </ligand>
    <ligandPart>
        <name>Fe</name>
        <dbReference type="ChEBI" id="CHEBI:18248"/>
    </ligandPart>
</feature>
<dbReference type="GO" id="GO:0020037">
    <property type="term" value="F:heme binding"/>
    <property type="evidence" value="ECO:0007669"/>
    <property type="project" value="InterPro"/>
</dbReference>
<evidence type="ECO:0000313" key="7">
    <source>
        <dbReference type="Proteomes" id="UP000515151"/>
    </source>
</evidence>
<dbReference type="PROSITE" id="PS00086">
    <property type="entry name" value="CYTOCHROME_P450"/>
    <property type="match status" value="1"/>
</dbReference>
<evidence type="ECO:0000256" key="4">
    <source>
        <dbReference type="ARBA" id="ARBA00023004"/>
    </source>
</evidence>
<keyword evidence="5 6" id="KW-0349">Heme</keyword>
<dbReference type="InterPro" id="IPR002401">
    <property type="entry name" value="Cyt_P450_E_grp-I"/>
</dbReference>
<organism evidence="7 8">
    <name type="scientific">Punica granatum</name>
    <name type="common">Pomegranate</name>
    <dbReference type="NCBI Taxonomy" id="22663"/>
    <lineage>
        <taxon>Eukaryota</taxon>
        <taxon>Viridiplantae</taxon>
        <taxon>Streptophyta</taxon>
        <taxon>Embryophyta</taxon>
        <taxon>Tracheophyta</taxon>
        <taxon>Spermatophyta</taxon>
        <taxon>Magnoliopsida</taxon>
        <taxon>eudicotyledons</taxon>
        <taxon>Gunneridae</taxon>
        <taxon>Pentapetalae</taxon>
        <taxon>rosids</taxon>
        <taxon>malvids</taxon>
        <taxon>Myrtales</taxon>
        <taxon>Lythraceae</taxon>
        <taxon>Punica</taxon>
    </lineage>
</organism>
<evidence type="ECO:0000256" key="5">
    <source>
        <dbReference type="PIRSR" id="PIRSR602401-1"/>
    </source>
</evidence>
<dbReference type="Pfam" id="PF00067">
    <property type="entry name" value="p450"/>
    <property type="match status" value="1"/>
</dbReference>
<dbReference type="GO" id="GO:0004497">
    <property type="term" value="F:monooxygenase activity"/>
    <property type="evidence" value="ECO:0007669"/>
    <property type="project" value="UniProtKB-KW"/>
</dbReference>